<dbReference type="PANTHER" id="PTHR43489">
    <property type="entry name" value="ISOMERASE"/>
    <property type="match status" value="1"/>
</dbReference>
<feature type="domain" description="Xylose isomerase-like TIM barrel" evidence="4">
    <location>
        <begin position="32"/>
        <end position="255"/>
    </location>
</feature>
<dbReference type="RefSeq" id="WP_345218238.1">
    <property type="nucleotide sequence ID" value="NZ_BAABGN010000013.1"/>
</dbReference>
<dbReference type="InterPro" id="IPR013022">
    <property type="entry name" value="Xyl_isomerase-like_TIM-brl"/>
</dbReference>
<gene>
    <name evidence="5" type="primary">hyi</name>
    <name evidence="5" type="ORF">GCM10023169_36860</name>
</gene>
<dbReference type="EMBL" id="BAABGN010000013">
    <property type="protein sequence ID" value="GAA4431857.1"/>
    <property type="molecule type" value="Genomic_DNA"/>
</dbReference>
<evidence type="ECO:0000259" key="4">
    <source>
        <dbReference type="Pfam" id="PF01261"/>
    </source>
</evidence>
<sequence length="280" mass="29940">MTSRDDDDAAARPRFAANLSMLYTDRPFLDRFAAAAADGFTGAEFVSPYEQPAAAVAAALREAGLTQVLFNLPAGDWAAGERGIACLPDRVAEFRDGVQRAIEYAHALGCSRLNCLAGIAPAGVSPAEAESTLVANLQHAAPLLADAGITLLVEAVNTRDVPGFAVPTIADAERLRQRVGSPDLALQYDLYHAQIMHGDLLPTYLRHAEHIQHIQIADHPGRHEPGTGEINYAFLLSALYAAGYTGWIGCEYVPTDPAGPSWLTEIIPTTETARLTETAH</sequence>
<dbReference type="Proteomes" id="UP001500622">
    <property type="component" value="Unassembled WGS sequence"/>
</dbReference>
<dbReference type="NCBIfam" id="NF043033">
    <property type="entry name" value="OxoTetrIsom"/>
    <property type="match status" value="1"/>
</dbReference>
<evidence type="ECO:0000256" key="3">
    <source>
        <dbReference type="PIRNR" id="PIRNR006241"/>
    </source>
</evidence>
<comment type="caution">
    <text evidence="5">The sequence shown here is derived from an EMBL/GenBank/DDBJ whole genome shotgun (WGS) entry which is preliminary data.</text>
</comment>
<accession>A0ABP8LNP6</accession>
<dbReference type="PANTHER" id="PTHR43489:SF6">
    <property type="entry name" value="HYDROXYPYRUVATE ISOMERASE-RELATED"/>
    <property type="match status" value="1"/>
</dbReference>
<reference evidence="6" key="1">
    <citation type="journal article" date="2019" name="Int. J. Syst. Evol. Microbiol.">
        <title>The Global Catalogue of Microorganisms (GCM) 10K type strain sequencing project: providing services to taxonomists for standard genome sequencing and annotation.</title>
        <authorList>
            <consortium name="The Broad Institute Genomics Platform"/>
            <consortium name="The Broad Institute Genome Sequencing Center for Infectious Disease"/>
            <person name="Wu L."/>
            <person name="Ma J."/>
        </authorList>
    </citation>
    <scope>NUCLEOTIDE SEQUENCE [LARGE SCALE GENOMIC DNA]</scope>
    <source>
        <strain evidence="6">JCM 17810</strain>
    </source>
</reference>
<dbReference type="Pfam" id="PF01261">
    <property type="entry name" value="AP_endonuc_2"/>
    <property type="match status" value="1"/>
</dbReference>
<dbReference type="PIRSF" id="PIRSF006241">
    <property type="entry name" value="HyI"/>
    <property type="match status" value="1"/>
</dbReference>
<dbReference type="SUPFAM" id="SSF51658">
    <property type="entry name" value="Xylose isomerase-like"/>
    <property type="match status" value="1"/>
</dbReference>
<proteinExistence type="inferred from homology"/>
<comment type="similarity">
    <text evidence="3">Belongs to the hyi family.</text>
</comment>
<dbReference type="Gene3D" id="3.20.20.150">
    <property type="entry name" value="Divalent-metal-dependent TIM barrel enzymes"/>
    <property type="match status" value="1"/>
</dbReference>
<dbReference type="InterPro" id="IPR050417">
    <property type="entry name" value="Sugar_Epim/Isomerase"/>
</dbReference>
<protein>
    <submittedName>
        <fullName evidence="5">Hydroxypyruvate isomerase</fullName>
    </submittedName>
</protein>
<evidence type="ECO:0000256" key="2">
    <source>
        <dbReference type="ARBA" id="ARBA00023277"/>
    </source>
</evidence>
<evidence type="ECO:0000256" key="1">
    <source>
        <dbReference type="ARBA" id="ARBA00023235"/>
    </source>
</evidence>
<organism evidence="5 6">
    <name type="scientific">Georgenia halophila</name>
    <dbReference type="NCBI Taxonomy" id="620889"/>
    <lineage>
        <taxon>Bacteria</taxon>
        <taxon>Bacillati</taxon>
        <taxon>Actinomycetota</taxon>
        <taxon>Actinomycetes</taxon>
        <taxon>Micrococcales</taxon>
        <taxon>Bogoriellaceae</taxon>
        <taxon>Georgenia</taxon>
    </lineage>
</organism>
<evidence type="ECO:0000313" key="5">
    <source>
        <dbReference type="EMBL" id="GAA4431857.1"/>
    </source>
</evidence>
<dbReference type="InterPro" id="IPR036237">
    <property type="entry name" value="Xyl_isomerase-like_sf"/>
</dbReference>
<evidence type="ECO:0000313" key="6">
    <source>
        <dbReference type="Proteomes" id="UP001500622"/>
    </source>
</evidence>
<keyword evidence="1 3" id="KW-0413">Isomerase</keyword>
<dbReference type="GO" id="GO:0016853">
    <property type="term" value="F:isomerase activity"/>
    <property type="evidence" value="ECO:0007669"/>
    <property type="project" value="UniProtKB-KW"/>
</dbReference>
<name>A0ABP8LNP6_9MICO</name>
<dbReference type="InterPro" id="IPR053398">
    <property type="entry name" value="HPT_OtnI_isomerases"/>
</dbReference>
<keyword evidence="2" id="KW-0119">Carbohydrate metabolism</keyword>
<keyword evidence="6" id="KW-1185">Reference proteome</keyword>
<dbReference type="InterPro" id="IPR026040">
    <property type="entry name" value="HyI-like"/>
</dbReference>